<name>A0A7S4JNM3_9EUKA</name>
<dbReference type="PANTHER" id="PTHR12403">
    <property type="entry name" value="TRAFFICKING PROTEIN PARTICLE COMPLEX SUBUNIT 2"/>
    <property type="match status" value="1"/>
</dbReference>
<organism evidence="3">
    <name type="scientific">Paramoeba aestuarina</name>
    <dbReference type="NCBI Taxonomy" id="180227"/>
    <lineage>
        <taxon>Eukaryota</taxon>
        <taxon>Amoebozoa</taxon>
        <taxon>Discosea</taxon>
        <taxon>Flabellinia</taxon>
        <taxon>Dactylopodida</taxon>
        <taxon>Paramoebidae</taxon>
        <taxon>Paramoeba</taxon>
    </lineage>
</organism>
<dbReference type="EMBL" id="HBKR01002198">
    <property type="protein sequence ID" value="CAE2269345.1"/>
    <property type="molecule type" value="Transcribed_RNA"/>
</dbReference>
<evidence type="ECO:0000256" key="1">
    <source>
        <dbReference type="ARBA" id="ARBA00006626"/>
    </source>
</evidence>
<dbReference type="GO" id="GO:0005737">
    <property type="term" value="C:cytoplasm"/>
    <property type="evidence" value="ECO:0007669"/>
    <property type="project" value="GOC"/>
</dbReference>
<protein>
    <recommendedName>
        <fullName evidence="2">Trafficking protein particle complex subunit 2-like protein</fullName>
    </recommendedName>
</protein>
<dbReference type="SUPFAM" id="SSF64356">
    <property type="entry name" value="SNARE-like"/>
    <property type="match status" value="1"/>
</dbReference>
<dbReference type="InterPro" id="IPR011012">
    <property type="entry name" value="Longin-like_dom_sf"/>
</dbReference>
<comment type="similarity">
    <text evidence="1">Belongs to the TRAPP small subunits family. Sedlin subfamily.</text>
</comment>
<accession>A0A7S4JNM3</accession>
<dbReference type="CDD" id="cd14854">
    <property type="entry name" value="TRAPPC2L"/>
    <property type="match status" value="1"/>
</dbReference>
<evidence type="ECO:0000313" key="3">
    <source>
        <dbReference type="EMBL" id="CAE2269345.1"/>
    </source>
</evidence>
<dbReference type="InterPro" id="IPR006722">
    <property type="entry name" value="Sedlin"/>
</dbReference>
<dbReference type="Gene3D" id="3.30.450.70">
    <property type="match status" value="1"/>
</dbReference>
<evidence type="ECO:0000256" key="2">
    <source>
        <dbReference type="ARBA" id="ARBA00024408"/>
    </source>
</evidence>
<proteinExistence type="inferred from homology"/>
<gene>
    <name evidence="3" type="ORF">NAES01612_LOCUS1430</name>
</gene>
<dbReference type="GO" id="GO:0006888">
    <property type="term" value="P:endoplasmic reticulum to Golgi vesicle-mediated transport"/>
    <property type="evidence" value="ECO:0007669"/>
    <property type="project" value="InterPro"/>
</dbReference>
<dbReference type="InterPro" id="IPR044760">
    <property type="entry name" value="TRAPPC2L"/>
</dbReference>
<reference evidence="3" key="1">
    <citation type="submission" date="2021-01" db="EMBL/GenBank/DDBJ databases">
        <authorList>
            <person name="Corre E."/>
            <person name="Pelletier E."/>
            <person name="Niang G."/>
            <person name="Scheremetjew M."/>
            <person name="Finn R."/>
            <person name="Kale V."/>
            <person name="Holt S."/>
            <person name="Cochrane G."/>
            <person name="Meng A."/>
            <person name="Brown T."/>
            <person name="Cohen L."/>
        </authorList>
    </citation>
    <scope>NUCLEOTIDE SEQUENCE</scope>
    <source>
        <strain evidence="3">SoJaBio B1-5/56/2</strain>
    </source>
</reference>
<sequence>MILSVAVIGLENNPLYIRNFNTTADELKFHYLIHASLDLVEDRMMATNDTYLGMLYPNEDFKVFGYATATNIKFIVVVDAETLEQTIKAFFEKFRTVYCNTVCNPFYTPGDVLTSRGFELEVSNLVAQCT</sequence>
<dbReference type="Pfam" id="PF04628">
    <property type="entry name" value="Sedlin_N"/>
    <property type="match status" value="1"/>
</dbReference>
<dbReference type="AlphaFoldDB" id="A0A7S4JNM3"/>